<dbReference type="Proteomes" id="UP000067434">
    <property type="component" value="Chromosome"/>
</dbReference>
<dbReference type="OrthoDB" id="23386at2157"/>
<evidence type="ECO:0000259" key="2">
    <source>
        <dbReference type="PROSITE" id="PS50975"/>
    </source>
</evidence>
<gene>
    <name evidence="3" type="ORF">MA03_07605</name>
</gene>
<name>A0A0F7FJN2_9CREN</name>
<dbReference type="Gene3D" id="3.30.470.20">
    <property type="entry name" value="ATP-grasp fold, B domain"/>
    <property type="match status" value="1"/>
</dbReference>
<dbReference type="KEGG" id="thf:MA03_07605"/>
<dbReference type="AlphaFoldDB" id="A0A0F7FJN2"/>
<evidence type="ECO:0000313" key="4">
    <source>
        <dbReference type="Proteomes" id="UP000067434"/>
    </source>
</evidence>
<feature type="domain" description="ATP-grasp" evidence="2">
    <location>
        <begin position="121"/>
        <end position="321"/>
    </location>
</feature>
<protein>
    <recommendedName>
        <fullName evidence="2">ATP-grasp domain-containing protein</fullName>
    </recommendedName>
</protein>
<dbReference type="GO" id="GO:0046872">
    <property type="term" value="F:metal ion binding"/>
    <property type="evidence" value="ECO:0007669"/>
    <property type="project" value="InterPro"/>
</dbReference>
<evidence type="ECO:0000313" key="3">
    <source>
        <dbReference type="EMBL" id="AKG39132.1"/>
    </source>
</evidence>
<dbReference type="SUPFAM" id="SSF56059">
    <property type="entry name" value="Glutathione synthetase ATP-binding domain-like"/>
    <property type="match status" value="1"/>
</dbReference>
<organism evidence="3 4">
    <name type="scientific">Infirmifilum uzonense</name>
    <dbReference type="NCBI Taxonomy" id="1550241"/>
    <lineage>
        <taxon>Archaea</taxon>
        <taxon>Thermoproteota</taxon>
        <taxon>Thermoprotei</taxon>
        <taxon>Thermofilales</taxon>
        <taxon>Thermofilaceae</taxon>
        <taxon>Infirmifilum</taxon>
    </lineage>
</organism>
<evidence type="ECO:0000256" key="1">
    <source>
        <dbReference type="PROSITE-ProRule" id="PRU00409"/>
    </source>
</evidence>
<keyword evidence="1" id="KW-0067">ATP-binding</keyword>
<dbReference type="Pfam" id="PF02655">
    <property type="entry name" value="ATP-grasp_3"/>
    <property type="match status" value="1"/>
</dbReference>
<dbReference type="InterPro" id="IPR003806">
    <property type="entry name" value="ATP-grasp_PylC-type"/>
</dbReference>
<sequence length="361" mass="41243">MEIRILVTGSGGIGGVNFVRALRLAERMGKLKYFIVGTDYNQYHILFPDVNLRMRSPRHDDVEFIPFLLDIVRRYDIQFLHPHPSSEAKVVSQNKDKLDELRVKHYLPRPEEIAPDKYTIYEKLRERNVPVPQTLLISSDLEGAFERLGSPLWIRARAGAGGRLSLKVNNPREARAWIELNVMQGRAKPGDFIAQEYLPGRDLAFDSLWYNGKLVTSFARERLEYPFAHISLSGVTGTPTVARIVHDDEVTKVGISAVKALSSKPHGFYSVDIKEDADGKPRVTEVDGKWHTTAPLWGYAFSKFKNDIKYNIAYIYVEIGLNGEVKQDIPEINLFPEELYLIRHIDCGVLLKHKEEVFRVL</sequence>
<keyword evidence="4" id="KW-1185">Reference proteome</keyword>
<dbReference type="GeneID" id="25402086"/>
<dbReference type="InterPro" id="IPR011761">
    <property type="entry name" value="ATP-grasp"/>
</dbReference>
<dbReference type="EMBL" id="CP009961">
    <property type="protein sequence ID" value="AKG39132.1"/>
    <property type="molecule type" value="Genomic_DNA"/>
</dbReference>
<reference evidence="3 4" key="1">
    <citation type="journal article" date="2015" name="Stand. Genomic Sci.">
        <title>Complete genome sequence of and proposal of Thermofilum uzonense sp. nov. a novel hyperthermophilic crenarchaeon and emended description of the genus Thermofilum.</title>
        <authorList>
            <person name="Toshchakov S.V."/>
            <person name="Korzhenkov A.A."/>
            <person name="Samarov N.I."/>
            <person name="Mazunin I.O."/>
            <person name="Mozhey O.I."/>
            <person name="Shmyr I.S."/>
            <person name="Derbikova K.S."/>
            <person name="Taranov E.A."/>
            <person name="Dominova I.N."/>
            <person name="Bonch-Osmolovskaya E.A."/>
            <person name="Patrushev M.V."/>
            <person name="Podosokorskaya O.A."/>
            <person name="Kublanov I.V."/>
        </authorList>
    </citation>
    <scope>NUCLEOTIDE SEQUENCE [LARGE SCALE GENOMIC DNA]</scope>
    <source>
        <strain evidence="3 4">1807-2</strain>
    </source>
</reference>
<dbReference type="PATRIC" id="fig|1550241.5.peg.1576"/>
<dbReference type="GO" id="GO:0005524">
    <property type="term" value="F:ATP binding"/>
    <property type="evidence" value="ECO:0007669"/>
    <property type="project" value="UniProtKB-UniRule"/>
</dbReference>
<dbReference type="RefSeq" id="WP_052884676.1">
    <property type="nucleotide sequence ID" value="NZ_CP009961.1"/>
</dbReference>
<dbReference type="Gene3D" id="3.40.50.20">
    <property type="match status" value="1"/>
</dbReference>
<keyword evidence="1" id="KW-0547">Nucleotide-binding</keyword>
<dbReference type="STRING" id="1550241.MA03_07605"/>
<proteinExistence type="predicted"/>
<dbReference type="HOGENOM" id="CLU_062188_0_0_2"/>
<accession>A0A0F7FJN2</accession>
<dbReference type="PROSITE" id="PS50975">
    <property type="entry name" value="ATP_GRASP"/>
    <property type="match status" value="1"/>
</dbReference>